<gene>
    <name evidence="2" type="ORF">GSTUAT00005558001</name>
</gene>
<organism evidence="2 3">
    <name type="scientific">Tuber aestivum</name>
    <name type="common">summer truffle</name>
    <dbReference type="NCBI Taxonomy" id="59557"/>
    <lineage>
        <taxon>Eukaryota</taxon>
        <taxon>Fungi</taxon>
        <taxon>Dikarya</taxon>
        <taxon>Ascomycota</taxon>
        <taxon>Pezizomycotina</taxon>
        <taxon>Pezizomycetes</taxon>
        <taxon>Pezizales</taxon>
        <taxon>Tuberaceae</taxon>
        <taxon>Tuber</taxon>
    </lineage>
</organism>
<proteinExistence type="predicted"/>
<evidence type="ECO:0000313" key="3">
    <source>
        <dbReference type="Proteomes" id="UP001412239"/>
    </source>
</evidence>
<dbReference type="Proteomes" id="UP001412239">
    <property type="component" value="Unassembled WGS sequence"/>
</dbReference>
<dbReference type="EMBL" id="LN891049">
    <property type="protein sequence ID" value="CUS10376.1"/>
    <property type="molecule type" value="Genomic_DNA"/>
</dbReference>
<feature type="compositionally biased region" description="Polar residues" evidence="1">
    <location>
        <begin position="57"/>
        <end position="67"/>
    </location>
</feature>
<feature type="region of interest" description="Disordered" evidence="1">
    <location>
        <begin position="34"/>
        <end position="67"/>
    </location>
</feature>
<protein>
    <submittedName>
        <fullName evidence="2">Uncharacterized protein</fullName>
    </submittedName>
</protein>
<name>A0A292PS69_9PEZI</name>
<reference evidence="2" key="1">
    <citation type="submission" date="2015-10" db="EMBL/GenBank/DDBJ databases">
        <authorList>
            <person name="Regsiter A."/>
            <person name="william w."/>
        </authorList>
    </citation>
    <scope>NUCLEOTIDE SEQUENCE</scope>
    <source>
        <strain evidence="2">Montdore</strain>
    </source>
</reference>
<evidence type="ECO:0000256" key="1">
    <source>
        <dbReference type="SAM" id="MobiDB-lite"/>
    </source>
</evidence>
<dbReference type="AlphaFoldDB" id="A0A292PS69"/>
<evidence type="ECO:0000313" key="2">
    <source>
        <dbReference type="EMBL" id="CUS10376.1"/>
    </source>
</evidence>
<accession>A0A292PS69</accession>
<keyword evidence="3" id="KW-1185">Reference proteome</keyword>
<sequence length="102" mass="11661">MKIPQRPTPALGRVERSLQRRRDLELISLLQHHLRSLSGDRPPPCSGGRPEQDPRSRMTSSRNPPQRVQTNWALFTALGVDVAITEFDVRKRLPADTEKLEQ</sequence>